<reference evidence="1" key="2">
    <citation type="submission" date="2017-06" db="EMBL/GenBank/DDBJ databases">
        <title>WGS assembly of Brachypodium distachyon.</title>
        <authorList>
            <consortium name="The International Brachypodium Initiative"/>
            <person name="Lucas S."/>
            <person name="Harmon-Smith M."/>
            <person name="Lail K."/>
            <person name="Tice H."/>
            <person name="Grimwood J."/>
            <person name="Bruce D."/>
            <person name="Barry K."/>
            <person name="Shu S."/>
            <person name="Lindquist E."/>
            <person name="Wang M."/>
            <person name="Pitluck S."/>
            <person name="Vogel J.P."/>
            <person name="Garvin D.F."/>
            <person name="Mockler T.C."/>
            <person name="Schmutz J."/>
            <person name="Rokhsar D."/>
            <person name="Bevan M.W."/>
        </authorList>
    </citation>
    <scope>NUCLEOTIDE SEQUENCE</scope>
    <source>
        <strain evidence="1">Bd21</strain>
    </source>
</reference>
<reference evidence="2" key="3">
    <citation type="submission" date="2018-08" db="UniProtKB">
        <authorList>
            <consortium name="EnsemblPlants"/>
        </authorList>
    </citation>
    <scope>IDENTIFICATION</scope>
    <source>
        <strain evidence="2">cv. Bd21</strain>
    </source>
</reference>
<dbReference type="Proteomes" id="UP000008810">
    <property type="component" value="Chromosome 4"/>
</dbReference>
<gene>
    <name evidence="1" type="ORF">BRADI_4g44980v3</name>
</gene>
<keyword evidence="3" id="KW-1185">Reference proteome</keyword>
<evidence type="ECO:0000313" key="1">
    <source>
        <dbReference type="EMBL" id="KQJ92642.1"/>
    </source>
</evidence>
<dbReference type="Gramene" id="KQJ92642">
    <property type="protein sequence ID" value="KQJ92642"/>
    <property type="gene ID" value="BRADI_4g44980v3"/>
</dbReference>
<sequence length="31" mass="3550">MQISQKYGLVYVITKLGLFVCIRLRNCCSSL</sequence>
<protein>
    <submittedName>
        <fullName evidence="1 2">Uncharacterized protein</fullName>
    </submittedName>
</protein>
<dbReference type="EMBL" id="CM000883">
    <property type="protein sequence ID" value="KQJ92642.1"/>
    <property type="molecule type" value="Genomic_DNA"/>
</dbReference>
<organism evidence="1">
    <name type="scientific">Brachypodium distachyon</name>
    <name type="common">Purple false brome</name>
    <name type="synonym">Trachynia distachya</name>
    <dbReference type="NCBI Taxonomy" id="15368"/>
    <lineage>
        <taxon>Eukaryota</taxon>
        <taxon>Viridiplantae</taxon>
        <taxon>Streptophyta</taxon>
        <taxon>Embryophyta</taxon>
        <taxon>Tracheophyta</taxon>
        <taxon>Spermatophyta</taxon>
        <taxon>Magnoliopsida</taxon>
        <taxon>Liliopsida</taxon>
        <taxon>Poales</taxon>
        <taxon>Poaceae</taxon>
        <taxon>BOP clade</taxon>
        <taxon>Pooideae</taxon>
        <taxon>Stipodae</taxon>
        <taxon>Brachypodieae</taxon>
        <taxon>Brachypodium</taxon>
    </lineage>
</organism>
<accession>A0A0Q3HGL9</accession>
<reference evidence="1 2" key="1">
    <citation type="journal article" date="2010" name="Nature">
        <title>Genome sequencing and analysis of the model grass Brachypodium distachyon.</title>
        <authorList>
            <consortium name="International Brachypodium Initiative"/>
        </authorList>
    </citation>
    <scope>NUCLEOTIDE SEQUENCE [LARGE SCALE GENOMIC DNA]</scope>
    <source>
        <strain evidence="1 2">Bd21</strain>
    </source>
</reference>
<dbReference type="AlphaFoldDB" id="A0A0Q3HGL9"/>
<dbReference type="EnsemblPlants" id="KQJ92642">
    <property type="protein sequence ID" value="KQJ92642"/>
    <property type="gene ID" value="BRADI_4g44980v3"/>
</dbReference>
<name>A0A0Q3HGL9_BRADI</name>
<dbReference type="InParanoid" id="A0A0Q3HGL9"/>
<evidence type="ECO:0000313" key="2">
    <source>
        <dbReference type="EnsemblPlants" id="KQJ92642"/>
    </source>
</evidence>
<evidence type="ECO:0000313" key="3">
    <source>
        <dbReference type="Proteomes" id="UP000008810"/>
    </source>
</evidence>
<proteinExistence type="predicted"/>